<gene>
    <name evidence="2" type="ORF">DGAL_LOCUS5876</name>
</gene>
<sequence>MLLSQGGPCLTKKLSIRLVAGVWSLATFLFVQAFCSVLFTYVVAPVNHPLINSIYDVIERDDISIERVSI</sequence>
<organism evidence="2 3">
    <name type="scientific">Daphnia galeata</name>
    <dbReference type="NCBI Taxonomy" id="27404"/>
    <lineage>
        <taxon>Eukaryota</taxon>
        <taxon>Metazoa</taxon>
        <taxon>Ecdysozoa</taxon>
        <taxon>Arthropoda</taxon>
        <taxon>Crustacea</taxon>
        <taxon>Branchiopoda</taxon>
        <taxon>Diplostraca</taxon>
        <taxon>Cladocera</taxon>
        <taxon>Anomopoda</taxon>
        <taxon>Daphniidae</taxon>
        <taxon>Daphnia</taxon>
    </lineage>
</organism>
<dbReference type="AlphaFoldDB" id="A0A8J2RF82"/>
<accession>A0A8J2RF82</accession>
<keyword evidence="1" id="KW-0812">Transmembrane</keyword>
<protein>
    <submittedName>
        <fullName evidence="2">Uncharacterized protein</fullName>
    </submittedName>
</protein>
<feature type="transmembrane region" description="Helical" evidence="1">
    <location>
        <begin position="20"/>
        <end position="44"/>
    </location>
</feature>
<comment type="caution">
    <text evidence="2">The sequence shown here is derived from an EMBL/GenBank/DDBJ whole genome shotgun (WGS) entry which is preliminary data.</text>
</comment>
<keyword evidence="3" id="KW-1185">Reference proteome</keyword>
<proteinExistence type="predicted"/>
<dbReference type="Proteomes" id="UP000789390">
    <property type="component" value="Unassembled WGS sequence"/>
</dbReference>
<keyword evidence="1" id="KW-1133">Transmembrane helix</keyword>
<evidence type="ECO:0000256" key="1">
    <source>
        <dbReference type="SAM" id="Phobius"/>
    </source>
</evidence>
<name>A0A8J2RF82_9CRUS</name>
<reference evidence="2" key="1">
    <citation type="submission" date="2021-11" db="EMBL/GenBank/DDBJ databases">
        <authorList>
            <person name="Schell T."/>
        </authorList>
    </citation>
    <scope>NUCLEOTIDE SEQUENCE</scope>
    <source>
        <strain evidence="2">M5</strain>
    </source>
</reference>
<evidence type="ECO:0000313" key="3">
    <source>
        <dbReference type="Proteomes" id="UP000789390"/>
    </source>
</evidence>
<evidence type="ECO:0000313" key="2">
    <source>
        <dbReference type="EMBL" id="CAH0103312.1"/>
    </source>
</evidence>
<dbReference type="Gene3D" id="1.10.287.70">
    <property type="match status" value="1"/>
</dbReference>
<dbReference type="OrthoDB" id="10379442at2759"/>
<dbReference type="EMBL" id="CAKKLH010000109">
    <property type="protein sequence ID" value="CAH0103312.1"/>
    <property type="molecule type" value="Genomic_DNA"/>
</dbReference>
<keyword evidence="1" id="KW-0472">Membrane</keyword>